<name>A0A6G1EZ41_9ORYZ</name>
<protein>
    <submittedName>
        <fullName evidence="2">Uncharacterized protein</fullName>
    </submittedName>
</protein>
<evidence type="ECO:0000256" key="1">
    <source>
        <dbReference type="SAM" id="MobiDB-lite"/>
    </source>
</evidence>
<dbReference type="AlphaFoldDB" id="A0A6G1EZ41"/>
<feature type="region of interest" description="Disordered" evidence="1">
    <location>
        <begin position="1"/>
        <end position="31"/>
    </location>
</feature>
<organism evidence="2 3">
    <name type="scientific">Oryza meyeriana var. granulata</name>
    <dbReference type="NCBI Taxonomy" id="110450"/>
    <lineage>
        <taxon>Eukaryota</taxon>
        <taxon>Viridiplantae</taxon>
        <taxon>Streptophyta</taxon>
        <taxon>Embryophyta</taxon>
        <taxon>Tracheophyta</taxon>
        <taxon>Spermatophyta</taxon>
        <taxon>Magnoliopsida</taxon>
        <taxon>Liliopsida</taxon>
        <taxon>Poales</taxon>
        <taxon>Poaceae</taxon>
        <taxon>BOP clade</taxon>
        <taxon>Oryzoideae</taxon>
        <taxon>Oryzeae</taxon>
        <taxon>Oryzinae</taxon>
        <taxon>Oryza</taxon>
        <taxon>Oryza meyeriana</taxon>
    </lineage>
</organism>
<reference evidence="2 3" key="1">
    <citation type="submission" date="2019-11" db="EMBL/GenBank/DDBJ databases">
        <title>Whole genome sequence of Oryza granulata.</title>
        <authorList>
            <person name="Li W."/>
        </authorList>
    </citation>
    <scope>NUCLEOTIDE SEQUENCE [LARGE SCALE GENOMIC DNA]</scope>
    <source>
        <strain evidence="3">cv. Menghai</strain>
        <tissue evidence="2">Leaf</tissue>
    </source>
</reference>
<comment type="caution">
    <text evidence="2">The sequence shown here is derived from an EMBL/GenBank/DDBJ whole genome shotgun (WGS) entry which is preliminary data.</text>
</comment>
<accession>A0A6G1EZ41</accession>
<dbReference type="EMBL" id="SPHZ02000002">
    <property type="protein sequence ID" value="KAF0929917.1"/>
    <property type="molecule type" value="Genomic_DNA"/>
</dbReference>
<dbReference type="Proteomes" id="UP000479710">
    <property type="component" value="Unassembled WGS sequence"/>
</dbReference>
<proteinExistence type="predicted"/>
<evidence type="ECO:0000313" key="2">
    <source>
        <dbReference type="EMBL" id="KAF0929917.1"/>
    </source>
</evidence>
<evidence type="ECO:0000313" key="3">
    <source>
        <dbReference type="Proteomes" id="UP000479710"/>
    </source>
</evidence>
<sequence>MGLTQTSVPRGNDADSGMHDGFPFTGTVDDSGRCNHDELELKKPQHNFNRGLREISPILFPILVISQ</sequence>
<gene>
    <name evidence="2" type="ORF">E2562_026726</name>
</gene>
<keyword evidence="3" id="KW-1185">Reference proteome</keyword>